<dbReference type="InterPro" id="IPR036390">
    <property type="entry name" value="WH_DNA-bd_sf"/>
</dbReference>
<dbReference type="EMBL" id="MKQR01000011">
    <property type="protein sequence ID" value="OLR93234.1"/>
    <property type="molecule type" value="Genomic_DNA"/>
</dbReference>
<dbReference type="AlphaFoldDB" id="A0A1Q9LMM0"/>
<evidence type="ECO:0000313" key="1">
    <source>
        <dbReference type="EMBL" id="OLR93234.1"/>
    </source>
</evidence>
<sequence>MDDDVQRRLDDLAERIARLEGGGQARPAAPALDPEVFWALNGLRERVTDPAGAVLFTGAVRLPTGEHYEWQQGASTGGLLGLDWASAAEVFGALGHPVRLRLLRAVLGGTGTTAALQELDDVGTTGQLYHHLKPLVAAGWLQNAGRGRYRVPGDRVVPLLAVLAAALPPSAD</sequence>
<dbReference type="Pfam" id="PF12840">
    <property type="entry name" value="HTH_20"/>
    <property type="match status" value="1"/>
</dbReference>
<reference evidence="1 2" key="1">
    <citation type="submission" date="2016-10" db="EMBL/GenBank/DDBJ databases">
        <title>The Draft Genome Sequence of Actinokineospora bangkokensis 44EHWT reveals the biosynthetic pathway of antifungal compounds Thailandins with unusual extender unit butylmalonyl-CoA.</title>
        <authorList>
            <person name="Greule A."/>
            <person name="Intra B."/>
            <person name="Flemming S."/>
            <person name="Rommel M.G."/>
            <person name="Panbangred W."/>
            <person name="Bechthold A."/>
        </authorList>
    </citation>
    <scope>NUCLEOTIDE SEQUENCE [LARGE SCALE GENOMIC DNA]</scope>
    <source>
        <strain evidence="1 2">44EHW</strain>
    </source>
</reference>
<dbReference type="OrthoDB" id="3730926at2"/>
<proteinExistence type="predicted"/>
<protein>
    <submittedName>
        <fullName evidence="1">ArsR family transcriptional regulator</fullName>
    </submittedName>
</protein>
<organism evidence="1 2">
    <name type="scientific">Actinokineospora bangkokensis</name>
    <dbReference type="NCBI Taxonomy" id="1193682"/>
    <lineage>
        <taxon>Bacteria</taxon>
        <taxon>Bacillati</taxon>
        <taxon>Actinomycetota</taxon>
        <taxon>Actinomycetes</taxon>
        <taxon>Pseudonocardiales</taxon>
        <taxon>Pseudonocardiaceae</taxon>
        <taxon>Actinokineospora</taxon>
    </lineage>
</organism>
<dbReference type="Proteomes" id="UP000186040">
    <property type="component" value="Unassembled WGS sequence"/>
</dbReference>
<evidence type="ECO:0000313" key="2">
    <source>
        <dbReference type="Proteomes" id="UP000186040"/>
    </source>
</evidence>
<keyword evidence="2" id="KW-1185">Reference proteome</keyword>
<dbReference type="STRING" id="1193682.BJP25_17250"/>
<dbReference type="Gene3D" id="1.10.10.10">
    <property type="entry name" value="Winged helix-like DNA-binding domain superfamily/Winged helix DNA-binding domain"/>
    <property type="match status" value="1"/>
</dbReference>
<comment type="caution">
    <text evidence="1">The sequence shown here is derived from an EMBL/GenBank/DDBJ whole genome shotgun (WGS) entry which is preliminary data.</text>
</comment>
<dbReference type="SUPFAM" id="SSF46785">
    <property type="entry name" value="Winged helix' DNA-binding domain"/>
    <property type="match status" value="1"/>
</dbReference>
<accession>A0A1Q9LMM0</accession>
<dbReference type="InterPro" id="IPR036388">
    <property type="entry name" value="WH-like_DNA-bd_sf"/>
</dbReference>
<dbReference type="RefSeq" id="WP_075974938.1">
    <property type="nucleotide sequence ID" value="NZ_MKQR01000011.1"/>
</dbReference>
<name>A0A1Q9LMM0_9PSEU</name>
<gene>
    <name evidence="1" type="ORF">BJP25_17250</name>
</gene>